<evidence type="ECO:0000256" key="2">
    <source>
        <dbReference type="SAM" id="SignalP"/>
    </source>
</evidence>
<dbReference type="AlphaFoldDB" id="A0A225DRL7"/>
<keyword evidence="2" id="KW-0732">Signal</keyword>
<organism evidence="3 4">
    <name type="scientific">Fimbriiglobus ruber</name>
    <dbReference type="NCBI Taxonomy" id="1908690"/>
    <lineage>
        <taxon>Bacteria</taxon>
        <taxon>Pseudomonadati</taxon>
        <taxon>Planctomycetota</taxon>
        <taxon>Planctomycetia</taxon>
        <taxon>Gemmatales</taxon>
        <taxon>Gemmataceae</taxon>
        <taxon>Fimbriiglobus</taxon>
    </lineage>
</organism>
<accession>A0A225DRL7</accession>
<dbReference type="Proteomes" id="UP000214646">
    <property type="component" value="Unassembled WGS sequence"/>
</dbReference>
<comment type="caution">
    <text evidence="3">The sequence shown here is derived from an EMBL/GenBank/DDBJ whole genome shotgun (WGS) entry which is preliminary data.</text>
</comment>
<feature type="signal peptide" evidence="2">
    <location>
        <begin position="1"/>
        <end position="24"/>
    </location>
</feature>
<sequence length="118" mass="13401">MILRALQLLLVGSLVFALGATARANNLKNEKLVEAIKELKEAKKFLEVKDKHDQVKKAHVAVQEAIKEVKESKEEYGGRRVRLLERLELVEKKLDTDHVNAEKALDEALEDLEFAVKN</sequence>
<evidence type="ECO:0000313" key="3">
    <source>
        <dbReference type="EMBL" id="OWK41258.1"/>
    </source>
</evidence>
<reference evidence="4" key="1">
    <citation type="submission" date="2017-06" db="EMBL/GenBank/DDBJ databases">
        <title>Genome analysis of Fimbriiglobus ruber SP5, the first member of the order Planctomycetales with confirmed chitinolytic capability.</title>
        <authorList>
            <person name="Ravin N.V."/>
            <person name="Rakitin A.L."/>
            <person name="Ivanova A.A."/>
            <person name="Beletsky A.V."/>
            <person name="Kulichevskaya I.S."/>
            <person name="Mardanov A.V."/>
            <person name="Dedysh S.N."/>
        </authorList>
    </citation>
    <scope>NUCLEOTIDE SEQUENCE [LARGE SCALE GENOMIC DNA]</scope>
    <source>
        <strain evidence="4">SP5</strain>
    </source>
</reference>
<feature type="coiled-coil region" evidence="1">
    <location>
        <begin position="22"/>
        <end position="118"/>
    </location>
</feature>
<evidence type="ECO:0000313" key="4">
    <source>
        <dbReference type="Proteomes" id="UP000214646"/>
    </source>
</evidence>
<keyword evidence="1" id="KW-0175">Coiled coil</keyword>
<keyword evidence="4" id="KW-1185">Reference proteome</keyword>
<feature type="chain" id="PRO_5012668823" evidence="2">
    <location>
        <begin position="25"/>
        <end position="118"/>
    </location>
</feature>
<dbReference type="EMBL" id="NIDE01000006">
    <property type="protein sequence ID" value="OWK41258.1"/>
    <property type="molecule type" value="Genomic_DNA"/>
</dbReference>
<gene>
    <name evidence="3" type="ORF">FRUB_04621</name>
</gene>
<proteinExistence type="predicted"/>
<protein>
    <submittedName>
        <fullName evidence="3">Uncharacterized protein</fullName>
    </submittedName>
</protein>
<evidence type="ECO:0000256" key="1">
    <source>
        <dbReference type="SAM" id="Coils"/>
    </source>
</evidence>
<dbReference type="RefSeq" id="WP_088255724.1">
    <property type="nucleotide sequence ID" value="NZ_NIDE01000006.1"/>
</dbReference>
<name>A0A225DRL7_9BACT</name>